<reference evidence="3 4" key="1">
    <citation type="submission" date="2018-12" db="EMBL/GenBank/DDBJ databases">
        <authorList>
            <person name="Grouzdev D.S."/>
            <person name="Krutkina M.S."/>
        </authorList>
    </citation>
    <scope>NUCLEOTIDE SEQUENCE [LARGE SCALE GENOMIC DNA]</scope>
    <source>
        <strain evidence="3 4">RmlP026</strain>
    </source>
</reference>
<keyword evidence="3" id="KW-0067">ATP-binding</keyword>
<dbReference type="Pfam" id="PF00271">
    <property type="entry name" value="Helicase_C"/>
    <property type="match status" value="1"/>
</dbReference>
<sequence>MVETVSLTGTARELVVQRLTEDLIGPREPEEKLKARPSDVWLTGILWPSNTELAPEEDERLAVAGDGESTGEDTDDQARPAAVTMRRPSTAGLSFAVRAEDGAEPEVEVRISFALYQRDESDPKDRHWRRVPKTPKAVRATLEAGFKYLSLDDVPELPGLALNVRAANYSGGRLATITLVNACQMEEPDRNRAEMLTMFQVTMELVPGGKTIFIARPSRRAVVDDDDASAALLYRHAREYAAGHTCSADWTLRGAGDDCVVEALRISWLPAQETPAVSSAGHPVFQDIGRNGVKPLSASWLASAPAVALLGALGELCDAYQKWIEIQTAAATRLDAEHRKAAHNHLRQAGNVLVRMKKGATRLATDPDAALSFRLANLAMHTQSTWKGNALQWRPFQLGFLLLSLESAIDGEHPDRNVMDLLWFPTGGGKTEAYLGLIALVAFHRRVSRKNPDDGAGVAAIMRYTLRLLTTQQFIRASAMIAACEAIRRGKVATPQPVKLGTVPFSIGLWVGGDATPNDRRLAFASKTDPMLSRPDQLTDCPCCHKRLQYAQEAAADPVTVKCSNQSCLLFGAQLPVWTVDEDIYIERPTLIIGTVDKFAQIVRSPSTAQLFGVGTRAQPQLILQDELHLIAGPLGTLAGLYESAIDIILSTDGTQPKIIGSTATIRRASEQVKALFSREICQFPPPGLNSSDSGFAVIDQDQPGRLYVGVTTSGRSAKFTLQAVAASLLQTAAALPDKERDPYWTLVTYFNSLRELGGALVLFQDDVHDTLDQVSRARGETIREPEVIEELTSRRSQNEIKELLKELDYDAASGMALDAVLATNMLSVGVDIPRLGLMLVNGQPKTMAEYIQSTSRVGRGKVAGLVVPVLNAAKPRDRSHFETFRTWHATLYRDVEATSVTPFASRARDRALHAVLVAIIRHRIPGMLAAPAIDDAVRIQAEALIELVAQRARDIDPLETEVKKDLLDRLNRWIRLAPEFYWKTHSKGSLLQGAEEAAAKRAAGRSPGQAWPTPNSMRNVEPVTPYRLTEGLKGVQNAR</sequence>
<dbReference type="PROSITE" id="PS51194">
    <property type="entry name" value="HELICASE_CTER"/>
    <property type="match status" value="1"/>
</dbReference>
<keyword evidence="3" id="KW-0347">Helicase</keyword>
<gene>
    <name evidence="3" type="ORF">D3273_19690</name>
</gene>
<dbReference type="Gene3D" id="3.40.50.300">
    <property type="entry name" value="P-loop containing nucleotide triphosphate hydrolases"/>
    <property type="match status" value="2"/>
</dbReference>
<name>A0A4Q2U2B9_9HYPH</name>
<evidence type="ECO:0000256" key="1">
    <source>
        <dbReference type="SAM" id="MobiDB-lite"/>
    </source>
</evidence>
<evidence type="ECO:0000313" key="3">
    <source>
        <dbReference type="EMBL" id="RYC30290.1"/>
    </source>
</evidence>
<accession>A0A4Q2U2B9</accession>
<dbReference type="GO" id="GO:0004386">
    <property type="term" value="F:helicase activity"/>
    <property type="evidence" value="ECO:0007669"/>
    <property type="project" value="UniProtKB-KW"/>
</dbReference>
<keyword evidence="4" id="KW-1185">Reference proteome</keyword>
<dbReference type="SMART" id="SM00490">
    <property type="entry name" value="HELICc"/>
    <property type="match status" value="1"/>
</dbReference>
<feature type="region of interest" description="Disordered" evidence="1">
    <location>
        <begin position="1001"/>
        <end position="1040"/>
    </location>
</feature>
<dbReference type="SUPFAM" id="SSF52540">
    <property type="entry name" value="P-loop containing nucleoside triphosphate hydrolases"/>
    <property type="match status" value="1"/>
</dbReference>
<comment type="caution">
    <text evidence="3">The sequence shown here is derived from an EMBL/GenBank/DDBJ whole genome shotgun (WGS) entry which is preliminary data.</text>
</comment>
<dbReference type="RefSeq" id="WP_129228599.1">
    <property type="nucleotide sequence ID" value="NZ_QYBB01000028.1"/>
</dbReference>
<dbReference type="Proteomes" id="UP000290759">
    <property type="component" value="Unassembled WGS sequence"/>
</dbReference>
<evidence type="ECO:0000313" key="4">
    <source>
        <dbReference type="Proteomes" id="UP000290759"/>
    </source>
</evidence>
<evidence type="ECO:0000259" key="2">
    <source>
        <dbReference type="PROSITE" id="PS51194"/>
    </source>
</evidence>
<proteinExistence type="predicted"/>
<feature type="domain" description="Helicase C-terminal" evidence="2">
    <location>
        <begin position="746"/>
        <end position="900"/>
    </location>
</feature>
<keyword evidence="3" id="KW-0547">Nucleotide-binding</keyword>
<organism evidence="3 4">
    <name type="scientific">Lichenibacterium minor</name>
    <dbReference type="NCBI Taxonomy" id="2316528"/>
    <lineage>
        <taxon>Bacteria</taxon>
        <taxon>Pseudomonadati</taxon>
        <taxon>Pseudomonadota</taxon>
        <taxon>Alphaproteobacteria</taxon>
        <taxon>Hyphomicrobiales</taxon>
        <taxon>Lichenihabitantaceae</taxon>
        <taxon>Lichenibacterium</taxon>
    </lineage>
</organism>
<dbReference type="InterPro" id="IPR027417">
    <property type="entry name" value="P-loop_NTPase"/>
</dbReference>
<protein>
    <submittedName>
        <fullName evidence="3">DNA/RNA helicase</fullName>
    </submittedName>
</protein>
<dbReference type="CDD" id="cd18785">
    <property type="entry name" value="SF2_C"/>
    <property type="match status" value="1"/>
</dbReference>
<dbReference type="OrthoDB" id="713315at2"/>
<dbReference type="AlphaFoldDB" id="A0A4Q2U2B9"/>
<dbReference type="InterPro" id="IPR001650">
    <property type="entry name" value="Helicase_C-like"/>
</dbReference>
<reference evidence="3 4" key="2">
    <citation type="submission" date="2019-02" db="EMBL/GenBank/DDBJ databases">
        <title>'Lichenibacterium ramalinii' gen. nov. sp. nov., 'Lichenibacterium minor' gen. nov. sp. nov.</title>
        <authorList>
            <person name="Pankratov T."/>
        </authorList>
    </citation>
    <scope>NUCLEOTIDE SEQUENCE [LARGE SCALE GENOMIC DNA]</scope>
    <source>
        <strain evidence="3 4">RmlP026</strain>
    </source>
</reference>
<keyword evidence="3" id="KW-0378">Hydrolase</keyword>
<dbReference type="EMBL" id="QYBB01000028">
    <property type="protein sequence ID" value="RYC30290.1"/>
    <property type="molecule type" value="Genomic_DNA"/>
</dbReference>